<evidence type="ECO:0000313" key="2">
    <source>
        <dbReference type="Proteomes" id="UP001431313"/>
    </source>
</evidence>
<dbReference type="EMBL" id="JANUGQ010000067">
    <property type="protein sequence ID" value="MCS0639906.1"/>
    <property type="molecule type" value="Genomic_DNA"/>
</dbReference>
<proteinExistence type="predicted"/>
<dbReference type="RefSeq" id="WP_258791228.1">
    <property type="nucleotide sequence ID" value="NZ_JANUGQ010000067.1"/>
</dbReference>
<gene>
    <name evidence="1" type="ORF">NX801_30605</name>
</gene>
<keyword evidence="2" id="KW-1185">Reference proteome</keyword>
<comment type="caution">
    <text evidence="1">The sequence shown here is derived from an EMBL/GenBank/DDBJ whole genome shotgun (WGS) entry which is preliminary data.</text>
</comment>
<sequence>RLATYGTDYMSLGAADVQRQVSRELVVIQQQLDTPQAWSVAARLMTLFGETYPGADGSKAVHWYTMAARAADESGDEATRVWVRGRAAIALGYEGASLGIADLMARQAMDITGRPSLGLLNAVMGSAHAHALRGDMGEARALMSRGQRLFDAVASPEQTSDYAVPWWRWNVFVSLLAARLGDEHAAEEAQDAARKALPATLPRFATHLEMHRGLMLARSGDARGGAEYARAALDALPPEKHSLTLRMLMTE</sequence>
<reference evidence="1" key="1">
    <citation type="submission" date="2022-08" db="EMBL/GenBank/DDBJ databases">
        <authorList>
            <person name="Somphong A."/>
            <person name="Phongsopitanun W."/>
        </authorList>
    </citation>
    <scope>NUCLEOTIDE SEQUENCE</scope>
    <source>
        <strain evidence="1">LP05-1</strain>
    </source>
</reference>
<accession>A0ABT2CRL8</accession>
<organism evidence="1 2">
    <name type="scientific">Streptomyces pyxinae</name>
    <dbReference type="NCBI Taxonomy" id="2970734"/>
    <lineage>
        <taxon>Bacteria</taxon>
        <taxon>Bacillati</taxon>
        <taxon>Actinomycetota</taxon>
        <taxon>Actinomycetes</taxon>
        <taxon>Kitasatosporales</taxon>
        <taxon>Streptomycetaceae</taxon>
        <taxon>Streptomyces</taxon>
    </lineage>
</organism>
<dbReference type="Proteomes" id="UP001431313">
    <property type="component" value="Unassembled WGS sequence"/>
</dbReference>
<feature type="non-terminal residue" evidence="1">
    <location>
        <position position="251"/>
    </location>
</feature>
<evidence type="ECO:0000313" key="1">
    <source>
        <dbReference type="EMBL" id="MCS0639906.1"/>
    </source>
</evidence>
<feature type="non-terminal residue" evidence="1">
    <location>
        <position position="1"/>
    </location>
</feature>
<name>A0ABT2CRL8_9ACTN</name>
<protein>
    <submittedName>
        <fullName evidence="1">XRE family transcriptional regulator</fullName>
    </submittedName>
</protein>